<evidence type="ECO:0000313" key="10">
    <source>
        <dbReference type="Proteomes" id="UP000192220"/>
    </source>
</evidence>
<name>A0A2I4D5V6_AUSLI</name>
<dbReference type="GO" id="GO:0005743">
    <property type="term" value="C:mitochondrial inner membrane"/>
    <property type="evidence" value="ECO:0007669"/>
    <property type="project" value="UniProtKB-ARBA"/>
</dbReference>
<dbReference type="InParanoid" id="A0A2I4D5V6"/>
<comment type="similarity">
    <text evidence="2 9">Belongs to the universal ribosomal protein uL16 family.</text>
</comment>
<dbReference type="AlphaFoldDB" id="A0A2I4D5V6"/>
<evidence type="ECO:0000256" key="9">
    <source>
        <dbReference type="RuleBase" id="RU004413"/>
    </source>
</evidence>
<gene>
    <name evidence="11" type="primary">mrpl16</name>
</gene>
<keyword evidence="3" id="KW-0809">Transit peptide</keyword>
<dbReference type="InterPro" id="IPR047873">
    <property type="entry name" value="Ribosomal_uL16"/>
</dbReference>
<dbReference type="GO" id="GO:0032543">
    <property type="term" value="P:mitochondrial translation"/>
    <property type="evidence" value="ECO:0007669"/>
    <property type="project" value="TreeGrafter"/>
</dbReference>
<evidence type="ECO:0000256" key="2">
    <source>
        <dbReference type="ARBA" id="ARBA00008931"/>
    </source>
</evidence>
<dbReference type="Proteomes" id="UP000192220">
    <property type="component" value="Unplaced"/>
</dbReference>
<evidence type="ECO:0000313" key="11">
    <source>
        <dbReference type="RefSeq" id="XP_013887632.1"/>
    </source>
</evidence>
<organism evidence="10 11">
    <name type="scientific">Austrofundulus limnaeus</name>
    <name type="common">Annual killifish</name>
    <dbReference type="NCBI Taxonomy" id="52670"/>
    <lineage>
        <taxon>Eukaryota</taxon>
        <taxon>Metazoa</taxon>
        <taxon>Chordata</taxon>
        <taxon>Craniata</taxon>
        <taxon>Vertebrata</taxon>
        <taxon>Euteleostomi</taxon>
        <taxon>Actinopterygii</taxon>
        <taxon>Neopterygii</taxon>
        <taxon>Teleostei</taxon>
        <taxon>Neoteleostei</taxon>
        <taxon>Acanthomorphata</taxon>
        <taxon>Ovalentaria</taxon>
        <taxon>Atherinomorphae</taxon>
        <taxon>Cyprinodontiformes</taxon>
        <taxon>Rivulidae</taxon>
        <taxon>Austrofundulus</taxon>
    </lineage>
</organism>
<reference evidence="11" key="1">
    <citation type="submission" date="2025-08" db="UniProtKB">
        <authorList>
            <consortium name="RefSeq"/>
        </authorList>
    </citation>
    <scope>IDENTIFICATION</scope>
    <source>
        <strain evidence="11">Quisiro</strain>
        <tissue evidence="11">Liver</tissue>
    </source>
</reference>
<dbReference type="GO" id="GO:0003735">
    <property type="term" value="F:structural constituent of ribosome"/>
    <property type="evidence" value="ECO:0007669"/>
    <property type="project" value="InterPro"/>
</dbReference>
<dbReference type="RefSeq" id="XP_013887632.1">
    <property type="nucleotide sequence ID" value="XM_014032178.1"/>
</dbReference>
<keyword evidence="10" id="KW-1185">Reference proteome</keyword>
<dbReference type="Pfam" id="PF00252">
    <property type="entry name" value="Ribosomal_L16"/>
    <property type="match status" value="1"/>
</dbReference>
<dbReference type="PANTHER" id="PTHR12220:SF13">
    <property type="entry name" value="LARGE RIBOSOMAL SUBUNIT PROTEIN UL16M"/>
    <property type="match status" value="1"/>
</dbReference>
<dbReference type="CDD" id="cd01433">
    <property type="entry name" value="Ribosomal_L16_L10e"/>
    <property type="match status" value="1"/>
</dbReference>
<dbReference type="SUPFAM" id="SSF54686">
    <property type="entry name" value="Ribosomal protein L16p/L10e"/>
    <property type="match status" value="1"/>
</dbReference>
<dbReference type="CTD" id="54948"/>
<dbReference type="InterPro" id="IPR000114">
    <property type="entry name" value="Ribosomal_uL16_bact-type"/>
</dbReference>
<proteinExistence type="inferred from homology"/>
<evidence type="ECO:0000256" key="8">
    <source>
        <dbReference type="ARBA" id="ARBA00035440"/>
    </source>
</evidence>
<dbReference type="KEGG" id="alim:106535225"/>
<protein>
    <recommendedName>
        <fullName evidence="7">Large ribosomal subunit protein uL16m</fullName>
    </recommendedName>
    <alternativeName>
        <fullName evidence="8">39S ribosomal protein L16, mitochondrial</fullName>
    </alternativeName>
</protein>
<keyword evidence="5" id="KW-0496">Mitochondrion</keyword>
<evidence type="ECO:0000256" key="4">
    <source>
        <dbReference type="ARBA" id="ARBA00022980"/>
    </source>
</evidence>
<dbReference type="GO" id="GO:0005762">
    <property type="term" value="C:mitochondrial large ribosomal subunit"/>
    <property type="evidence" value="ECO:0007669"/>
    <property type="project" value="TreeGrafter"/>
</dbReference>
<dbReference type="InterPro" id="IPR016180">
    <property type="entry name" value="Ribosomal_uL16_dom"/>
</dbReference>
<evidence type="ECO:0000256" key="5">
    <source>
        <dbReference type="ARBA" id="ARBA00023128"/>
    </source>
</evidence>
<keyword evidence="4 9" id="KW-0689">Ribosomal protein</keyword>
<evidence type="ECO:0000256" key="6">
    <source>
        <dbReference type="ARBA" id="ARBA00023274"/>
    </source>
</evidence>
<keyword evidence="6 9" id="KW-0687">Ribonucleoprotein</keyword>
<dbReference type="InterPro" id="IPR036920">
    <property type="entry name" value="Ribosomal_uL16_sf"/>
</dbReference>
<sequence>MFSLVKTAVGGLAGACRANGHQQAPLQSYLKVLTAGIKISSVPPDFTGVVLPEKPKLKIMNKVPNLIKAKKEPKKLRDIQGPTKTGTSFTTGLYGILAMGGGYLHWGHFEMIRLTINRNIDEKTMFALWRVSAPYKPITRKSLGHRMGGGKGPIDRYVTPVKCGRLIVEVGGRVELGEVEHFLTQVAKKLPFPAQVVSKESLAEMQREQQEREQNNQNPWTYKRIVQGNMLGIRNLVSPKDLHFQGRYTGKFFYPERV</sequence>
<dbReference type="FunFam" id="3.90.1170.10:FF:000005">
    <property type="entry name" value="39S ribosomal protein L16, mitochondrial"/>
    <property type="match status" value="1"/>
</dbReference>
<dbReference type="PRINTS" id="PR00060">
    <property type="entry name" value="RIBOSOMALL16"/>
</dbReference>
<dbReference type="PANTHER" id="PTHR12220">
    <property type="entry name" value="50S/60S RIBOSOMAL PROTEIN L16"/>
    <property type="match status" value="1"/>
</dbReference>
<dbReference type="OrthoDB" id="268521at2759"/>
<dbReference type="GeneID" id="106535225"/>
<dbReference type="STRING" id="52670.A0A2I4D5V6"/>
<dbReference type="Gene3D" id="3.90.1170.10">
    <property type="entry name" value="Ribosomal protein L10e/L16"/>
    <property type="match status" value="1"/>
</dbReference>
<evidence type="ECO:0000256" key="7">
    <source>
        <dbReference type="ARBA" id="ARBA00035302"/>
    </source>
</evidence>
<evidence type="ECO:0000256" key="3">
    <source>
        <dbReference type="ARBA" id="ARBA00022946"/>
    </source>
</evidence>
<evidence type="ECO:0000256" key="1">
    <source>
        <dbReference type="ARBA" id="ARBA00004173"/>
    </source>
</evidence>
<dbReference type="FunCoup" id="A0A2I4D5V6">
    <property type="interactions" value="748"/>
</dbReference>
<accession>A0A2I4D5V6</accession>
<comment type="subcellular location">
    <subcellularLocation>
        <location evidence="1">Mitochondrion</location>
    </subcellularLocation>
</comment>
<dbReference type="GO" id="GO:0019843">
    <property type="term" value="F:rRNA binding"/>
    <property type="evidence" value="ECO:0007669"/>
    <property type="project" value="InterPro"/>
</dbReference>